<dbReference type="InterPro" id="IPR011992">
    <property type="entry name" value="EF-hand-dom_pair"/>
</dbReference>
<gene>
    <name evidence="2" type="ORF">F3Y22_tig00111659pilonHSYRG00135</name>
</gene>
<dbReference type="Proteomes" id="UP000436088">
    <property type="component" value="Unassembled WGS sequence"/>
</dbReference>
<reference evidence="2" key="1">
    <citation type="submission" date="2019-09" db="EMBL/GenBank/DDBJ databases">
        <title>Draft genome information of white flower Hibiscus syriacus.</title>
        <authorList>
            <person name="Kim Y.-M."/>
        </authorList>
    </citation>
    <scope>NUCLEOTIDE SEQUENCE [LARGE SCALE GENOMIC DNA]</scope>
    <source>
        <strain evidence="2">YM2019G1</strain>
    </source>
</reference>
<accession>A0A6A2YHT1</accession>
<protein>
    <submittedName>
        <fullName evidence="2">Calcium-binding EF hand family protein, putative isoform 2</fullName>
    </submittedName>
</protein>
<keyword evidence="3" id="KW-1185">Reference proteome</keyword>
<keyword evidence="1" id="KW-0472">Membrane</keyword>
<dbReference type="AlphaFoldDB" id="A0A6A2YHT1"/>
<name>A0A6A2YHT1_HIBSY</name>
<evidence type="ECO:0000256" key="1">
    <source>
        <dbReference type="SAM" id="Phobius"/>
    </source>
</evidence>
<dbReference type="EMBL" id="VEPZ02001398">
    <property type="protein sequence ID" value="KAE8675587.1"/>
    <property type="molecule type" value="Genomic_DNA"/>
</dbReference>
<evidence type="ECO:0000313" key="2">
    <source>
        <dbReference type="EMBL" id="KAE8675587.1"/>
    </source>
</evidence>
<evidence type="ECO:0000313" key="3">
    <source>
        <dbReference type="Proteomes" id="UP000436088"/>
    </source>
</evidence>
<keyword evidence="1" id="KW-0812">Transmembrane</keyword>
<dbReference type="OrthoDB" id="293868at2759"/>
<comment type="caution">
    <text evidence="2">The sequence shown here is derived from an EMBL/GenBank/DDBJ whole genome shotgun (WGS) entry which is preliminary data.</text>
</comment>
<dbReference type="SUPFAM" id="SSF47473">
    <property type="entry name" value="EF-hand"/>
    <property type="match status" value="1"/>
</dbReference>
<keyword evidence="1" id="KW-1133">Transmembrane helix</keyword>
<feature type="transmembrane region" description="Helical" evidence="1">
    <location>
        <begin position="6"/>
        <end position="22"/>
    </location>
</feature>
<proteinExistence type="predicted"/>
<organism evidence="2 3">
    <name type="scientific">Hibiscus syriacus</name>
    <name type="common">Rose of Sharon</name>
    <dbReference type="NCBI Taxonomy" id="106335"/>
    <lineage>
        <taxon>Eukaryota</taxon>
        <taxon>Viridiplantae</taxon>
        <taxon>Streptophyta</taxon>
        <taxon>Embryophyta</taxon>
        <taxon>Tracheophyta</taxon>
        <taxon>Spermatophyta</taxon>
        <taxon>Magnoliopsida</taxon>
        <taxon>eudicotyledons</taxon>
        <taxon>Gunneridae</taxon>
        <taxon>Pentapetalae</taxon>
        <taxon>rosids</taxon>
        <taxon>malvids</taxon>
        <taxon>Malvales</taxon>
        <taxon>Malvaceae</taxon>
        <taxon>Malvoideae</taxon>
        <taxon>Hibiscus</taxon>
    </lineage>
</organism>
<sequence length="144" mass="16862">MEKAMVYTFLAIAFMVLLSLFSRQRSHHHPMGLNHRLAHKVSFDAMVLRIERWTKDKGPDKNISYVPYVEDARGYFQDDGTSNTMLRLMILFPLLDNASKDCKINAEELGVWITQQVVDRMRYRTDNKEMAWHDKNRDGAINVD</sequence>